<comment type="caution">
    <text evidence="6">The sequence shown here is derived from an EMBL/GenBank/DDBJ whole genome shotgun (WGS) entry which is preliminary data.</text>
</comment>
<dbReference type="GO" id="GO:0016829">
    <property type="term" value="F:lyase activity"/>
    <property type="evidence" value="ECO:0007669"/>
    <property type="project" value="UniProtKB-KW"/>
</dbReference>
<dbReference type="RefSeq" id="WP_103129482.1">
    <property type="nucleotide sequence ID" value="NZ_BFAG01000007.1"/>
</dbReference>
<dbReference type="Gene3D" id="3.20.20.70">
    <property type="entry name" value="Aldolase class I"/>
    <property type="match status" value="1"/>
</dbReference>
<gene>
    <name evidence="6" type="ORF">DAERI_070074</name>
</gene>
<dbReference type="InterPro" id="IPR000887">
    <property type="entry name" value="Aldlse_KDPG_KHG"/>
</dbReference>
<dbReference type="InterPro" id="IPR013785">
    <property type="entry name" value="Aldolase_TIM"/>
</dbReference>
<comment type="pathway">
    <text evidence="1">Carbohydrate acid metabolism.</text>
</comment>
<dbReference type="EMBL" id="BFAG01000007">
    <property type="protein sequence ID" value="GBF06076.1"/>
    <property type="molecule type" value="Genomic_DNA"/>
</dbReference>
<reference evidence="7" key="1">
    <citation type="submission" date="2018-01" db="EMBL/GenBank/DDBJ databases">
        <title>Draft Genome Sequence of the Radioresistant Bacterium Deinococcus aerius TR0125, Isolated from the Higher Atmosphere above Japan.</title>
        <authorList>
            <person name="Satoh K."/>
            <person name="Arai H."/>
            <person name="Sanzen T."/>
            <person name="Kawaguchi Y."/>
            <person name="Hayashi H."/>
            <person name="Yokobori S."/>
            <person name="Yamagishi A."/>
            <person name="Oono Y."/>
            <person name="Narumi I."/>
        </authorList>
    </citation>
    <scope>NUCLEOTIDE SEQUENCE [LARGE SCALE GENOMIC DNA]</scope>
    <source>
        <strain evidence="7">TR0125</strain>
    </source>
</reference>
<evidence type="ECO:0000256" key="2">
    <source>
        <dbReference type="ARBA" id="ARBA00006906"/>
    </source>
</evidence>
<dbReference type="Pfam" id="PF01081">
    <property type="entry name" value="Aldolase"/>
    <property type="match status" value="1"/>
</dbReference>
<evidence type="ECO:0000256" key="4">
    <source>
        <dbReference type="ARBA" id="ARBA00023239"/>
    </source>
</evidence>
<accession>A0A2I9D5X5</accession>
<sequence length="214" mass="21055">MTVPGPDVTGALGAARVVGVLRAGTPAAAVEAARASVRAGLGALELTFTTPGVSEALAELRGERVLLGAGTVMNASQAEEAVAAGASFLVSPHLGEDVAAFAREAGVPYLPGVLTPGEVVRALALGVPAVKLFPARALGGPAYLRDLRGPLPGLRVMATGGIEPREVGGYLAAGALAVGLGGQLFPGTALRSGDWEAVEVAVRGALRAAGPVGA</sequence>
<keyword evidence="5" id="KW-0119">Carbohydrate metabolism</keyword>
<name>A0A2I9D5X5_9DEIO</name>
<organism evidence="6 7">
    <name type="scientific">Deinococcus aerius</name>
    <dbReference type="NCBI Taxonomy" id="200253"/>
    <lineage>
        <taxon>Bacteria</taxon>
        <taxon>Thermotogati</taxon>
        <taxon>Deinococcota</taxon>
        <taxon>Deinococci</taxon>
        <taxon>Deinococcales</taxon>
        <taxon>Deinococcaceae</taxon>
        <taxon>Deinococcus</taxon>
    </lineage>
</organism>
<evidence type="ECO:0000256" key="1">
    <source>
        <dbReference type="ARBA" id="ARBA00004761"/>
    </source>
</evidence>
<dbReference type="OrthoDB" id="9802667at2"/>
<comment type="subunit">
    <text evidence="3">Homotrimer.</text>
</comment>
<dbReference type="NCBIfam" id="TIGR01182">
    <property type="entry name" value="eda"/>
    <property type="match status" value="1"/>
</dbReference>
<comment type="similarity">
    <text evidence="2">Belongs to the KHG/KDPG aldolase family.</text>
</comment>
<dbReference type="PANTHER" id="PTHR30246:SF1">
    <property type="entry name" value="2-DEHYDRO-3-DEOXY-6-PHOSPHOGALACTONATE ALDOLASE-RELATED"/>
    <property type="match status" value="1"/>
</dbReference>
<dbReference type="PROSITE" id="PS00160">
    <property type="entry name" value="ALDOLASE_KDPG_KHG_2"/>
    <property type="match status" value="1"/>
</dbReference>
<dbReference type="SUPFAM" id="SSF51569">
    <property type="entry name" value="Aldolase"/>
    <property type="match status" value="1"/>
</dbReference>
<evidence type="ECO:0000313" key="7">
    <source>
        <dbReference type="Proteomes" id="UP000236569"/>
    </source>
</evidence>
<dbReference type="AlphaFoldDB" id="A0A2I9D5X5"/>
<evidence type="ECO:0000256" key="3">
    <source>
        <dbReference type="ARBA" id="ARBA00011233"/>
    </source>
</evidence>
<evidence type="ECO:0000256" key="5">
    <source>
        <dbReference type="ARBA" id="ARBA00023277"/>
    </source>
</evidence>
<dbReference type="CDD" id="cd00452">
    <property type="entry name" value="KDPG_aldolase"/>
    <property type="match status" value="1"/>
</dbReference>
<evidence type="ECO:0000313" key="6">
    <source>
        <dbReference type="EMBL" id="GBF06076.1"/>
    </source>
</evidence>
<dbReference type="Proteomes" id="UP000236569">
    <property type="component" value="Unassembled WGS sequence"/>
</dbReference>
<keyword evidence="7" id="KW-1185">Reference proteome</keyword>
<proteinExistence type="inferred from homology"/>
<dbReference type="InterPro" id="IPR031338">
    <property type="entry name" value="KDPG/KHG_AS_2"/>
</dbReference>
<keyword evidence="4" id="KW-0456">Lyase</keyword>
<protein>
    <submittedName>
        <fullName evidence="6">Entner-Doudoroff aldolase</fullName>
    </submittedName>
</protein>
<dbReference type="PANTHER" id="PTHR30246">
    <property type="entry name" value="2-KETO-3-DEOXY-6-PHOSPHOGLUCONATE ALDOLASE"/>
    <property type="match status" value="1"/>
</dbReference>